<organism evidence="1 2">
    <name type="scientific">Zophobas morio</name>
    <dbReference type="NCBI Taxonomy" id="2755281"/>
    <lineage>
        <taxon>Eukaryota</taxon>
        <taxon>Metazoa</taxon>
        <taxon>Ecdysozoa</taxon>
        <taxon>Arthropoda</taxon>
        <taxon>Hexapoda</taxon>
        <taxon>Insecta</taxon>
        <taxon>Pterygota</taxon>
        <taxon>Neoptera</taxon>
        <taxon>Endopterygota</taxon>
        <taxon>Coleoptera</taxon>
        <taxon>Polyphaga</taxon>
        <taxon>Cucujiformia</taxon>
        <taxon>Tenebrionidae</taxon>
        <taxon>Zophobas</taxon>
    </lineage>
</organism>
<evidence type="ECO:0000313" key="1">
    <source>
        <dbReference type="EMBL" id="KAJ3651728.1"/>
    </source>
</evidence>
<dbReference type="AlphaFoldDB" id="A0AA38MD11"/>
<sequence length="108" mass="12200">MGITGMADTLVNEALLSVKSKLLLAVPPTDIKSLFRTRIVASWQRKWDAQPSNLHKIQPNVRTRLPLPSTCQGKILISRLRLGHSRLTHVHLFHSIRSHFSVRSASRC</sequence>
<keyword evidence="2" id="KW-1185">Reference proteome</keyword>
<proteinExistence type="predicted"/>
<protein>
    <submittedName>
        <fullName evidence="1">Uncharacterized protein</fullName>
    </submittedName>
</protein>
<dbReference type="Proteomes" id="UP001168821">
    <property type="component" value="Unassembled WGS sequence"/>
</dbReference>
<gene>
    <name evidence="1" type="ORF">Zmor_017747</name>
</gene>
<reference evidence="1" key="1">
    <citation type="journal article" date="2023" name="G3 (Bethesda)">
        <title>Whole genome assemblies of Zophobas morio and Tenebrio molitor.</title>
        <authorList>
            <person name="Kaur S."/>
            <person name="Stinson S.A."/>
            <person name="diCenzo G.C."/>
        </authorList>
    </citation>
    <scope>NUCLEOTIDE SEQUENCE</scope>
    <source>
        <strain evidence="1">QUZm001</strain>
    </source>
</reference>
<evidence type="ECO:0000313" key="2">
    <source>
        <dbReference type="Proteomes" id="UP001168821"/>
    </source>
</evidence>
<dbReference type="EMBL" id="JALNTZ010000005">
    <property type="protein sequence ID" value="KAJ3651728.1"/>
    <property type="molecule type" value="Genomic_DNA"/>
</dbReference>
<accession>A0AA38MD11</accession>
<comment type="caution">
    <text evidence="1">The sequence shown here is derived from an EMBL/GenBank/DDBJ whole genome shotgun (WGS) entry which is preliminary data.</text>
</comment>
<name>A0AA38MD11_9CUCU</name>